<dbReference type="PANTHER" id="PTHR23429">
    <property type="entry name" value="GLUCOSE-6-PHOSPHATE 1-DEHYDROGENASE G6PD"/>
    <property type="match status" value="1"/>
</dbReference>
<feature type="domain" description="Glucose-6-phosphate dehydrogenase C-terminal" evidence="10">
    <location>
        <begin position="186"/>
        <end position="482"/>
    </location>
</feature>
<dbReference type="NCBIfam" id="TIGR00871">
    <property type="entry name" value="zwf"/>
    <property type="match status" value="1"/>
</dbReference>
<dbReference type="HAMAP" id="MF_00966">
    <property type="entry name" value="G6PD"/>
    <property type="match status" value="1"/>
</dbReference>
<evidence type="ECO:0000256" key="4">
    <source>
        <dbReference type="ARBA" id="ARBA00022857"/>
    </source>
</evidence>
<feature type="binding site" evidence="7">
    <location>
        <position position="175"/>
    </location>
    <ligand>
        <name>substrate</name>
    </ligand>
</feature>
<dbReference type="PANTHER" id="PTHR23429:SF0">
    <property type="entry name" value="GLUCOSE-6-PHOSPHATE 1-DEHYDROGENASE"/>
    <property type="match status" value="1"/>
</dbReference>
<gene>
    <name evidence="7 11" type="primary">zwf</name>
    <name evidence="11" type="ORF">ACFOEN_11090</name>
</gene>
<keyword evidence="5 7" id="KW-0560">Oxidoreductase</keyword>
<dbReference type="InterPro" id="IPR036291">
    <property type="entry name" value="NAD(P)-bd_dom_sf"/>
</dbReference>
<comment type="catalytic activity">
    <reaction evidence="7">
        <text>D-glucose 6-phosphate + NADP(+) = 6-phospho-D-glucono-1,5-lactone + NADPH + H(+)</text>
        <dbReference type="Rhea" id="RHEA:15841"/>
        <dbReference type="ChEBI" id="CHEBI:15378"/>
        <dbReference type="ChEBI" id="CHEBI:57783"/>
        <dbReference type="ChEBI" id="CHEBI:57955"/>
        <dbReference type="ChEBI" id="CHEBI:58349"/>
        <dbReference type="ChEBI" id="CHEBI:61548"/>
        <dbReference type="EC" id="1.1.1.49"/>
    </reaction>
</comment>
<evidence type="ECO:0000256" key="2">
    <source>
        <dbReference type="ARBA" id="ARBA00009975"/>
    </source>
</evidence>
<sequence>MSQTHSADLVFFGGTGDLAMRKLIPAIYAASRGGKSMDDVRVIGCARQNLSTEQYHSLLTEQVPEFLGDSFDAAAWAALLARVSYVTVDAAKPEDFARLGEAMHPDVNRARVYYLATTPTLFTPICQNLAAAGLVTPASRVVLEKPLGRDLASSRTINDAVGAIFAEHQIYRIDHYLGKETVQNLLALRFGNAMFEPLWSRAWIRDVQITIAEQVGVGGRGEFYDNTGALRDMVQNHLLQLLCIVAMEPPATIDADAVRDEKVQVLRALKPYTLAEVQSHTVRGQYRAGAVAAKPVPGYQDEEGITSGSRTETFVALKAELANWRWAGVPFYLRTGKRMEQRLAEIVINFKQVPHSIFESSVGAPENNRMIIRLQPDEGLTLQLQAKTPGEGMKLQEISLNLNFADTAKARRQEAYERLLIEVIQGRLTLFVRRDEQEAAWKWVEPIMAGWDASPEPPKPYNAGTWGPAASAALVGRDGSTWPEES</sequence>
<keyword evidence="12" id="KW-1185">Reference proteome</keyword>
<dbReference type="EMBL" id="JBHRTI010000004">
    <property type="protein sequence ID" value="MFC3148188.1"/>
    <property type="molecule type" value="Genomic_DNA"/>
</dbReference>
<dbReference type="Pfam" id="PF02781">
    <property type="entry name" value="G6PD_C"/>
    <property type="match status" value="1"/>
</dbReference>
<accession>A0ABV7H2Q0</accession>
<feature type="binding site" evidence="7">
    <location>
        <position position="337"/>
    </location>
    <ligand>
        <name>substrate</name>
    </ligand>
</feature>
<feature type="domain" description="Glucose-6-phosphate dehydrogenase NAD-binding" evidence="9">
    <location>
        <begin position="10"/>
        <end position="184"/>
    </location>
</feature>
<proteinExistence type="inferred from homology"/>
<evidence type="ECO:0000313" key="11">
    <source>
        <dbReference type="EMBL" id="MFC3148188.1"/>
    </source>
</evidence>
<feature type="binding site" evidence="7">
    <location>
        <position position="145"/>
    </location>
    <ligand>
        <name>NADP(+)</name>
        <dbReference type="ChEBI" id="CHEBI:58349"/>
    </ligand>
</feature>
<dbReference type="InterPro" id="IPR019796">
    <property type="entry name" value="G6P_DH_AS"/>
</dbReference>
<dbReference type="SUPFAM" id="SSF51735">
    <property type="entry name" value="NAD(P)-binding Rossmann-fold domains"/>
    <property type="match status" value="1"/>
</dbReference>
<comment type="similarity">
    <text evidence="2 7">Belongs to the glucose-6-phosphate dehydrogenase family.</text>
</comment>
<keyword evidence="3 7" id="KW-0313">Glucose metabolism</keyword>
<feature type="active site" description="Proton acceptor" evidence="7">
    <location>
        <position position="237"/>
    </location>
</feature>
<evidence type="ECO:0000259" key="10">
    <source>
        <dbReference type="Pfam" id="PF02781"/>
    </source>
</evidence>
<dbReference type="InterPro" id="IPR001282">
    <property type="entry name" value="G6P_DH"/>
</dbReference>
<evidence type="ECO:0000256" key="7">
    <source>
        <dbReference type="HAMAP-Rule" id="MF_00966"/>
    </source>
</evidence>
<feature type="binding site" evidence="7">
    <location>
        <position position="232"/>
    </location>
    <ligand>
        <name>substrate</name>
    </ligand>
</feature>
<dbReference type="SUPFAM" id="SSF55347">
    <property type="entry name" value="Glyceraldehyde-3-phosphate dehydrogenase-like, C-terminal domain"/>
    <property type="match status" value="1"/>
</dbReference>
<keyword evidence="4 7" id="KW-0521">NADP</keyword>
<dbReference type="NCBIfam" id="NF009492">
    <property type="entry name" value="PRK12853.1-3"/>
    <property type="match status" value="1"/>
</dbReference>
<dbReference type="PROSITE" id="PS00069">
    <property type="entry name" value="G6P_DEHYDROGENASE"/>
    <property type="match status" value="1"/>
</dbReference>
<dbReference type="PRINTS" id="PR00079">
    <property type="entry name" value="G6PDHDRGNASE"/>
</dbReference>
<dbReference type="InterPro" id="IPR022674">
    <property type="entry name" value="G6P_DH_NAD-bd"/>
</dbReference>
<evidence type="ECO:0000256" key="1">
    <source>
        <dbReference type="ARBA" id="ARBA00004937"/>
    </source>
</evidence>
<dbReference type="Gene3D" id="3.30.360.10">
    <property type="entry name" value="Dihydrodipicolinate Reductase, domain 2"/>
    <property type="match status" value="1"/>
</dbReference>
<dbReference type="PIRSF" id="PIRSF000110">
    <property type="entry name" value="G6PD"/>
    <property type="match status" value="1"/>
</dbReference>
<protein>
    <recommendedName>
        <fullName evidence="7">Glucose-6-phosphate 1-dehydrogenase</fullName>
        <shortName evidence="7">G6PD</shortName>
        <ecNumber evidence="7">1.1.1.49</ecNumber>
    </recommendedName>
</protein>
<name>A0ABV7H2Q0_9BURK</name>
<evidence type="ECO:0000256" key="8">
    <source>
        <dbReference type="SAM" id="MobiDB-lite"/>
    </source>
</evidence>
<feature type="region of interest" description="Disordered" evidence="8">
    <location>
        <begin position="454"/>
        <end position="486"/>
    </location>
</feature>
<evidence type="ECO:0000259" key="9">
    <source>
        <dbReference type="Pfam" id="PF00479"/>
    </source>
</evidence>
<comment type="pathway">
    <text evidence="1 7">Carbohydrate degradation; pentose phosphate pathway; D-ribulose 5-phosphate from D-glucose 6-phosphate (oxidative stage): step 1/3.</text>
</comment>
<organism evidence="11 12">
    <name type="scientific">Piscinibacterium candidicorallinum</name>
    <dbReference type="NCBI Taxonomy" id="1793872"/>
    <lineage>
        <taxon>Bacteria</taxon>
        <taxon>Pseudomonadati</taxon>
        <taxon>Pseudomonadota</taxon>
        <taxon>Betaproteobacteria</taxon>
        <taxon>Burkholderiales</taxon>
        <taxon>Piscinibacterium</taxon>
    </lineage>
</organism>
<evidence type="ECO:0000256" key="5">
    <source>
        <dbReference type="ARBA" id="ARBA00023002"/>
    </source>
</evidence>
<evidence type="ECO:0000256" key="3">
    <source>
        <dbReference type="ARBA" id="ARBA00022526"/>
    </source>
</evidence>
<feature type="binding site" evidence="7">
    <location>
        <position position="213"/>
    </location>
    <ligand>
        <name>substrate</name>
    </ligand>
</feature>
<dbReference type="GO" id="GO:0004345">
    <property type="term" value="F:glucose-6-phosphate dehydrogenase activity"/>
    <property type="evidence" value="ECO:0007669"/>
    <property type="project" value="UniProtKB-EC"/>
</dbReference>
<feature type="binding site" evidence="7">
    <location>
        <position position="47"/>
    </location>
    <ligand>
        <name>NADP(+)</name>
        <dbReference type="ChEBI" id="CHEBI:58349"/>
    </ligand>
</feature>
<comment type="caution">
    <text evidence="7">Lacks conserved residue(s) required for the propagation of feature annotation.</text>
</comment>
<comment type="function">
    <text evidence="7">Catalyzes the oxidation of glucose 6-phosphate to 6-phosphogluconolactone.</text>
</comment>
<evidence type="ECO:0000313" key="12">
    <source>
        <dbReference type="Proteomes" id="UP001595556"/>
    </source>
</evidence>
<keyword evidence="6 7" id="KW-0119">Carbohydrate metabolism</keyword>
<dbReference type="Proteomes" id="UP001595556">
    <property type="component" value="Unassembled WGS sequence"/>
</dbReference>
<feature type="binding site" evidence="7">
    <location>
        <position position="179"/>
    </location>
    <ligand>
        <name>substrate</name>
    </ligand>
</feature>
<dbReference type="RefSeq" id="WP_377303892.1">
    <property type="nucleotide sequence ID" value="NZ_CP180191.1"/>
</dbReference>
<reference evidence="12" key="1">
    <citation type="journal article" date="2019" name="Int. J. Syst. Evol. Microbiol.">
        <title>The Global Catalogue of Microorganisms (GCM) 10K type strain sequencing project: providing services to taxonomists for standard genome sequencing and annotation.</title>
        <authorList>
            <consortium name="The Broad Institute Genomics Platform"/>
            <consortium name="The Broad Institute Genome Sequencing Center for Infectious Disease"/>
            <person name="Wu L."/>
            <person name="Ma J."/>
        </authorList>
    </citation>
    <scope>NUCLEOTIDE SEQUENCE [LARGE SCALE GENOMIC DNA]</scope>
    <source>
        <strain evidence="12">KCTC 52168</strain>
    </source>
</reference>
<dbReference type="Pfam" id="PF00479">
    <property type="entry name" value="G6PD_N"/>
    <property type="match status" value="1"/>
</dbReference>
<evidence type="ECO:0000256" key="6">
    <source>
        <dbReference type="ARBA" id="ARBA00023277"/>
    </source>
</evidence>
<comment type="caution">
    <text evidence="11">The sequence shown here is derived from an EMBL/GenBank/DDBJ whole genome shotgun (WGS) entry which is preliminary data.</text>
</comment>
<dbReference type="InterPro" id="IPR022675">
    <property type="entry name" value="G6P_DH_C"/>
</dbReference>
<dbReference type="EC" id="1.1.1.49" evidence="7"/>
<dbReference type="Gene3D" id="3.40.50.720">
    <property type="entry name" value="NAD(P)-binding Rossmann-like Domain"/>
    <property type="match status" value="1"/>
</dbReference>